<dbReference type="Proteomes" id="UP000077755">
    <property type="component" value="Chromosome 2"/>
</dbReference>
<evidence type="ECO:0000313" key="2">
    <source>
        <dbReference type="Proteomes" id="UP000077755"/>
    </source>
</evidence>
<reference evidence="1" key="2">
    <citation type="submission" date="2022-03" db="EMBL/GenBank/DDBJ databases">
        <title>Draft title - Genomic analysis of global carrot germplasm unveils the trajectory of domestication and the origin of high carotenoid orange carrot.</title>
        <authorList>
            <person name="Iorizzo M."/>
            <person name="Ellison S."/>
            <person name="Senalik D."/>
            <person name="Macko-Podgorni A."/>
            <person name="Grzebelus D."/>
            <person name="Bostan H."/>
            <person name="Rolling W."/>
            <person name="Curaba J."/>
            <person name="Simon P."/>
        </authorList>
    </citation>
    <scope>NUCLEOTIDE SEQUENCE</scope>
    <source>
        <tissue evidence="1">Leaf</tissue>
    </source>
</reference>
<reference evidence="1" key="1">
    <citation type="journal article" date="2016" name="Nat. Genet.">
        <title>A high-quality carrot genome assembly provides new insights into carotenoid accumulation and asterid genome evolution.</title>
        <authorList>
            <person name="Iorizzo M."/>
            <person name="Ellison S."/>
            <person name="Senalik D."/>
            <person name="Zeng P."/>
            <person name="Satapoomin P."/>
            <person name="Huang J."/>
            <person name="Bowman M."/>
            <person name="Iovene M."/>
            <person name="Sanseverino W."/>
            <person name="Cavagnaro P."/>
            <person name="Yildiz M."/>
            <person name="Macko-Podgorni A."/>
            <person name="Moranska E."/>
            <person name="Grzebelus E."/>
            <person name="Grzebelus D."/>
            <person name="Ashrafi H."/>
            <person name="Zheng Z."/>
            <person name="Cheng S."/>
            <person name="Spooner D."/>
            <person name="Van Deynze A."/>
            <person name="Simon P."/>
        </authorList>
    </citation>
    <scope>NUCLEOTIDE SEQUENCE</scope>
    <source>
        <tissue evidence="1">Leaf</tissue>
    </source>
</reference>
<proteinExistence type="predicted"/>
<dbReference type="EMBL" id="CP093344">
    <property type="protein sequence ID" value="WOG87135.1"/>
    <property type="molecule type" value="Genomic_DNA"/>
</dbReference>
<organism evidence="1 2">
    <name type="scientific">Daucus carota subsp. sativus</name>
    <name type="common">Carrot</name>
    <dbReference type="NCBI Taxonomy" id="79200"/>
    <lineage>
        <taxon>Eukaryota</taxon>
        <taxon>Viridiplantae</taxon>
        <taxon>Streptophyta</taxon>
        <taxon>Embryophyta</taxon>
        <taxon>Tracheophyta</taxon>
        <taxon>Spermatophyta</taxon>
        <taxon>Magnoliopsida</taxon>
        <taxon>eudicotyledons</taxon>
        <taxon>Gunneridae</taxon>
        <taxon>Pentapetalae</taxon>
        <taxon>asterids</taxon>
        <taxon>campanulids</taxon>
        <taxon>Apiales</taxon>
        <taxon>Apiaceae</taxon>
        <taxon>Apioideae</taxon>
        <taxon>Scandiceae</taxon>
        <taxon>Daucinae</taxon>
        <taxon>Daucus</taxon>
        <taxon>Daucus sect. Daucus</taxon>
    </lineage>
</organism>
<keyword evidence="2" id="KW-1185">Reference proteome</keyword>
<accession>A0AAF1AP29</accession>
<dbReference type="AlphaFoldDB" id="A0AAF1AP29"/>
<name>A0AAF1AP29_DAUCS</name>
<evidence type="ECO:0000313" key="1">
    <source>
        <dbReference type="EMBL" id="WOG87135.1"/>
    </source>
</evidence>
<protein>
    <submittedName>
        <fullName evidence="1">Uncharacterized protein</fullName>
    </submittedName>
</protein>
<sequence>MSPILNPDALQTSNPPEPIYYNPVEATHPNFPPSFTSLLLNCSPAVHQAAAQVQPSLSEDADLKDQIARYMKDSSFRGMSASYHPGHTGSF</sequence>
<gene>
    <name evidence="1" type="ORF">DCAR_0206358</name>
</gene>